<dbReference type="HOGENOM" id="CLU_042576_3_1_1"/>
<dbReference type="PANTHER" id="PTHR31379:SF1">
    <property type="entry name" value="F-BOX C PROTEIN-RELATED"/>
    <property type="match status" value="1"/>
</dbReference>
<sequence>MVDPSLFPNQPPFFLFLMPSVLSYPGLKCVLEYLEAIKRIHITSRTLSLQQIDKIIPLRLKSLSVFEGCIFFPNSSITIEESTVEYNCYKRKKALTVQLEQIESEFEKLCNYYLGGRKVYVHNLRLVLLVEELTLLGNVRFRINELDNTYCHFEASLPFIDPISFPLNEIKTSSENIDDLHHPSFVSAKNLIFDVEYDEDDQSVPENVFKIQNKKVLFDHFVMETSSVKKFIKYWKDVAKEIGTTFEFINKRVGYGSNYYILSALRKEFGKFQKELVGVDKRMIPSFASYSIPLGYTSKILVYGTITSLSAEPCEKRLVMKVVPATEVHS</sequence>
<organism evidence="2">
    <name type="scientific">Caenorhabditis remanei</name>
    <name type="common">Caenorhabditis vulgaris</name>
    <dbReference type="NCBI Taxonomy" id="31234"/>
    <lineage>
        <taxon>Eukaryota</taxon>
        <taxon>Metazoa</taxon>
        <taxon>Ecdysozoa</taxon>
        <taxon>Nematoda</taxon>
        <taxon>Chromadorea</taxon>
        <taxon>Rhabditida</taxon>
        <taxon>Rhabditina</taxon>
        <taxon>Rhabditomorpha</taxon>
        <taxon>Rhabditoidea</taxon>
        <taxon>Rhabditidae</taxon>
        <taxon>Peloderinae</taxon>
        <taxon>Caenorhabditis</taxon>
    </lineage>
</organism>
<reference evidence="1" key="1">
    <citation type="submission" date="2007-07" db="EMBL/GenBank/DDBJ databases">
        <title>PCAP assembly of the Caenorhabditis remanei genome.</title>
        <authorList>
            <consortium name="The Caenorhabditis remanei Sequencing Consortium"/>
            <person name="Wilson R.K."/>
        </authorList>
    </citation>
    <scope>NUCLEOTIDE SEQUENCE [LARGE SCALE GENOMIC DNA]</scope>
    <source>
        <strain evidence="1">PB4641</strain>
    </source>
</reference>
<dbReference type="Proteomes" id="UP000008281">
    <property type="component" value="Unassembled WGS sequence"/>
</dbReference>
<name>E3MDU5_CAERE</name>
<evidence type="ECO:0008006" key="3">
    <source>
        <dbReference type="Google" id="ProtNLM"/>
    </source>
</evidence>
<gene>
    <name evidence="1" type="ORF">CRE_17871</name>
</gene>
<proteinExistence type="predicted"/>
<keyword evidence="2" id="KW-1185">Reference proteome</keyword>
<dbReference type="InParanoid" id="E3MDU5"/>
<protein>
    <recommendedName>
        <fullName evidence="3">DUF38 domain-containing protein</fullName>
    </recommendedName>
</protein>
<dbReference type="InterPro" id="IPR021942">
    <property type="entry name" value="DUF3557"/>
</dbReference>
<evidence type="ECO:0000313" key="2">
    <source>
        <dbReference type="Proteomes" id="UP000008281"/>
    </source>
</evidence>
<dbReference type="PANTHER" id="PTHR31379">
    <property type="entry name" value="F-BOX C PROTEIN-RELATED-RELATED"/>
    <property type="match status" value="1"/>
</dbReference>
<dbReference type="FunCoup" id="E3MDU5">
    <property type="interactions" value="546"/>
</dbReference>
<dbReference type="EMBL" id="DS268437">
    <property type="protein sequence ID" value="EFO99109.1"/>
    <property type="molecule type" value="Genomic_DNA"/>
</dbReference>
<evidence type="ECO:0000313" key="1">
    <source>
        <dbReference type="EMBL" id="EFO99109.1"/>
    </source>
</evidence>
<dbReference type="Pfam" id="PF12078">
    <property type="entry name" value="DUF3557"/>
    <property type="match status" value="1"/>
</dbReference>
<dbReference type="AlphaFoldDB" id="E3MDU5"/>
<accession>E3MDU5</accession>